<feature type="compositionally biased region" description="Acidic residues" evidence="1">
    <location>
        <begin position="93"/>
        <end position="106"/>
    </location>
</feature>
<evidence type="ECO:0000313" key="3">
    <source>
        <dbReference type="EMBL" id="RNF36225.1"/>
    </source>
</evidence>
<comment type="caution">
    <text evidence="3">The sequence shown here is derived from an EMBL/GenBank/DDBJ whole genome shotgun (WGS) entry which is preliminary data.</text>
</comment>
<keyword evidence="4" id="KW-1185">Reference proteome</keyword>
<sequence length="257" mass="25719">MKNHAMLTGAAALLAAALATTSYAQDDATSSTGLSADAELSTEAGSAEVGAGLEGSAETTDGLAADAEAEGSLTAGTEDEAASTDAVTAEGSAETETESVEGETTDLEAGAETATDTELDSETGMEAETDAGMEAETETETETTEMSSDEESKLNYGSLISTLRSGSDTAVDLETIDDTAEIETVKLSEFQGEAASNAQALDKALEDGADALAATREAVSANATIGALLEAEGFTADDVIAVSSDASGAVQIIVDDR</sequence>
<reference evidence="3" key="1">
    <citation type="submission" date="2018-05" db="EMBL/GenBank/DDBJ databases">
        <title>Reclassification of Methylarcula marina and Methylarcula terricola as Paracoccus methylarcula sp.nov., comb.nov. and Paracoccus terricola comb.nov.</title>
        <authorList>
            <person name="Shmareva M.N."/>
            <person name="Doronina N.V."/>
            <person name="Vasilenko O.V."/>
            <person name="Tarlachkov S.V."/>
            <person name="Trotsenko Y.A."/>
        </authorList>
    </citation>
    <scope>NUCLEOTIDE SEQUENCE [LARGE SCALE GENOMIC DNA]</scope>
    <source>
        <strain evidence="3">VKM B-2159</strain>
    </source>
</reference>
<accession>A0A3R7LJL2</accession>
<dbReference type="RefSeq" id="WP_106689850.1">
    <property type="nucleotide sequence ID" value="NZ_PXNQ02000001.1"/>
</dbReference>
<dbReference type="Proteomes" id="UP000238137">
    <property type="component" value="Unassembled WGS sequence"/>
</dbReference>
<protein>
    <submittedName>
        <fullName evidence="3">Uncharacterized protein</fullName>
    </submittedName>
</protein>
<feature type="region of interest" description="Disordered" evidence="1">
    <location>
        <begin position="27"/>
        <end position="58"/>
    </location>
</feature>
<evidence type="ECO:0000256" key="2">
    <source>
        <dbReference type="SAM" id="SignalP"/>
    </source>
</evidence>
<name>A0A3R7LJL2_9RHOB</name>
<dbReference type="EMBL" id="PXNQ02000001">
    <property type="protein sequence ID" value="RNF36225.1"/>
    <property type="molecule type" value="Genomic_DNA"/>
</dbReference>
<organism evidence="3 4">
    <name type="scientific">Paracoccus methylarcula</name>
    <dbReference type="NCBI Taxonomy" id="72022"/>
    <lineage>
        <taxon>Bacteria</taxon>
        <taxon>Pseudomonadati</taxon>
        <taxon>Pseudomonadota</taxon>
        <taxon>Alphaproteobacteria</taxon>
        <taxon>Rhodobacterales</taxon>
        <taxon>Paracoccaceae</taxon>
        <taxon>Paracoccus</taxon>
    </lineage>
</organism>
<feature type="compositionally biased region" description="Acidic residues" evidence="1">
    <location>
        <begin position="115"/>
        <end position="149"/>
    </location>
</feature>
<feature type="signal peptide" evidence="2">
    <location>
        <begin position="1"/>
        <end position="24"/>
    </location>
</feature>
<feature type="region of interest" description="Disordered" evidence="1">
    <location>
        <begin position="70"/>
        <end position="153"/>
    </location>
</feature>
<feature type="chain" id="PRO_5018541233" evidence="2">
    <location>
        <begin position="25"/>
        <end position="257"/>
    </location>
</feature>
<dbReference type="AlphaFoldDB" id="A0A3R7LJL2"/>
<proteinExistence type="predicted"/>
<keyword evidence="2" id="KW-0732">Signal</keyword>
<dbReference type="OrthoDB" id="7872593at2"/>
<evidence type="ECO:0000256" key="1">
    <source>
        <dbReference type="SAM" id="MobiDB-lite"/>
    </source>
</evidence>
<gene>
    <name evidence="3" type="ORF">A7A09_002245</name>
</gene>
<evidence type="ECO:0000313" key="4">
    <source>
        <dbReference type="Proteomes" id="UP000238137"/>
    </source>
</evidence>